<proteinExistence type="predicted"/>
<keyword evidence="2" id="KW-1185">Reference proteome</keyword>
<accession>A0ACD5UFT3</accession>
<sequence>MGNISPKQAATVAETSSVCTTEAATGAHNFVVMSYPLLDGMGVGEFVTSSTFSVGGHDWCIRFYPDGDGKDPGYAGAFLCPGGALGEKGVRVKYTLTLREKDGRLHRGFTPLPSTKTFKSGDLGLGLYQVPAQVRPATRLLHHQV</sequence>
<protein>
    <submittedName>
        <fullName evidence="1">Uncharacterized protein</fullName>
    </submittedName>
</protein>
<evidence type="ECO:0000313" key="1">
    <source>
        <dbReference type="EnsemblPlants" id="AVESA.00010b.r2.2AG0240560.1.CDS.1"/>
    </source>
</evidence>
<name>A0ACD5UFT3_AVESA</name>
<evidence type="ECO:0000313" key="2">
    <source>
        <dbReference type="Proteomes" id="UP001732700"/>
    </source>
</evidence>
<reference evidence="1" key="1">
    <citation type="submission" date="2021-05" db="EMBL/GenBank/DDBJ databases">
        <authorList>
            <person name="Scholz U."/>
            <person name="Mascher M."/>
            <person name="Fiebig A."/>
        </authorList>
    </citation>
    <scope>NUCLEOTIDE SEQUENCE [LARGE SCALE GENOMIC DNA]</scope>
</reference>
<reference evidence="1" key="2">
    <citation type="submission" date="2025-09" db="UniProtKB">
        <authorList>
            <consortium name="EnsemblPlants"/>
        </authorList>
    </citation>
    <scope>IDENTIFICATION</scope>
</reference>
<dbReference type="EnsemblPlants" id="AVESA.00010b.r2.2AG0240560.1">
    <property type="protein sequence ID" value="AVESA.00010b.r2.2AG0240560.1.CDS.1"/>
    <property type="gene ID" value="AVESA.00010b.r2.2AG0240560"/>
</dbReference>
<organism evidence="1 2">
    <name type="scientific">Avena sativa</name>
    <name type="common">Oat</name>
    <dbReference type="NCBI Taxonomy" id="4498"/>
    <lineage>
        <taxon>Eukaryota</taxon>
        <taxon>Viridiplantae</taxon>
        <taxon>Streptophyta</taxon>
        <taxon>Embryophyta</taxon>
        <taxon>Tracheophyta</taxon>
        <taxon>Spermatophyta</taxon>
        <taxon>Magnoliopsida</taxon>
        <taxon>Liliopsida</taxon>
        <taxon>Poales</taxon>
        <taxon>Poaceae</taxon>
        <taxon>BOP clade</taxon>
        <taxon>Pooideae</taxon>
        <taxon>Poodae</taxon>
        <taxon>Poeae</taxon>
        <taxon>Poeae Chloroplast Group 1 (Aveneae type)</taxon>
        <taxon>Aveninae</taxon>
        <taxon>Avena</taxon>
    </lineage>
</organism>
<dbReference type="Proteomes" id="UP001732700">
    <property type="component" value="Chromosome 2A"/>
</dbReference>